<dbReference type="EMBL" id="LJIJ01003970">
    <property type="protein sequence ID" value="ODM88205.1"/>
    <property type="molecule type" value="Genomic_DNA"/>
</dbReference>
<evidence type="ECO:0000259" key="14">
    <source>
        <dbReference type="Pfam" id="PF00520"/>
    </source>
</evidence>
<keyword evidence="5" id="KW-0677">Repeat</keyword>
<evidence type="ECO:0000256" key="3">
    <source>
        <dbReference type="ARBA" id="ARBA00022606"/>
    </source>
</evidence>
<feature type="repeat" description="ANK" evidence="12">
    <location>
        <begin position="477"/>
        <end position="509"/>
    </location>
</feature>
<dbReference type="PANTHER" id="PTHR47143">
    <property type="entry name" value="TRANSIENT RECEPTOR POTENTIAL CATION CHANNEL PROTEIN PAINLESS"/>
    <property type="match status" value="1"/>
</dbReference>
<keyword evidence="9 13" id="KW-0472">Membrane</keyword>
<feature type="transmembrane region" description="Helical" evidence="13">
    <location>
        <begin position="342"/>
        <end position="365"/>
    </location>
</feature>
<feature type="domain" description="Ion transport" evidence="14">
    <location>
        <begin position="684"/>
        <end position="814"/>
    </location>
</feature>
<dbReference type="PANTHER" id="PTHR47143:SF1">
    <property type="entry name" value="ION_TRANS DOMAIN-CONTAINING PROTEIN"/>
    <property type="match status" value="1"/>
</dbReference>
<dbReference type="Pfam" id="PF12796">
    <property type="entry name" value="Ank_2"/>
    <property type="match status" value="1"/>
</dbReference>
<evidence type="ECO:0000256" key="8">
    <source>
        <dbReference type="ARBA" id="ARBA00023065"/>
    </source>
</evidence>
<evidence type="ECO:0000256" key="12">
    <source>
        <dbReference type="PROSITE-ProRule" id="PRU00023"/>
    </source>
</evidence>
<comment type="subcellular location">
    <subcellularLocation>
        <location evidence="1">Membrane</location>
        <topology evidence="1">Multi-pass membrane protein</topology>
    </subcellularLocation>
</comment>
<feature type="repeat" description="ANK" evidence="12">
    <location>
        <begin position="2"/>
        <end position="34"/>
    </location>
</feature>
<feature type="domain" description="Ion transport" evidence="14">
    <location>
        <begin position="157"/>
        <end position="374"/>
    </location>
</feature>
<name>A0A1D2M5F7_ORCCI</name>
<keyword evidence="8" id="KW-0406">Ion transport</keyword>
<feature type="transmembrane region" description="Helical" evidence="13">
    <location>
        <begin position="276"/>
        <end position="298"/>
    </location>
</feature>
<dbReference type="InterPro" id="IPR002110">
    <property type="entry name" value="Ankyrin_rpt"/>
</dbReference>
<proteinExistence type="predicted"/>
<dbReference type="InterPro" id="IPR036770">
    <property type="entry name" value="Ankyrin_rpt-contain_sf"/>
</dbReference>
<dbReference type="GO" id="GO:0005216">
    <property type="term" value="F:monoatomic ion channel activity"/>
    <property type="evidence" value="ECO:0007669"/>
    <property type="project" value="InterPro"/>
</dbReference>
<dbReference type="InterPro" id="IPR052076">
    <property type="entry name" value="TRP_cation_channel"/>
</dbReference>
<evidence type="ECO:0000256" key="11">
    <source>
        <dbReference type="ARBA" id="ARBA00023303"/>
    </source>
</evidence>
<evidence type="ECO:0000256" key="9">
    <source>
        <dbReference type="ARBA" id="ARBA00023136"/>
    </source>
</evidence>
<dbReference type="SMART" id="SM00248">
    <property type="entry name" value="ANK"/>
    <property type="match status" value="2"/>
</dbReference>
<evidence type="ECO:0000256" key="10">
    <source>
        <dbReference type="ARBA" id="ARBA00023180"/>
    </source>
</evidence>
<dbReference type="PROSITE" id="PS50297">
    <property type="entry name" value="ANK_REP_REGION"/>
    <property type="match status" value="2"/>
</dbReference>
<feature type="transmembrane region" description="Helical" evidence="13">
    <location>
        <begin position="216"/>
        <end position="233"/>
    </location>
</feature>
<keyword evidence="15" id="KW-0675">Receptor</keyword>
<sequence>MLDNTALHYAVKRRNKKAVQELLNSGADVNINHNFLSVEIRNNAGEEAITPIYEHLPETIISLLDGPNSIDVITGIGNNPREVYETYMLSNVFRLDKETRVSLFLNPVLQLFLDLKWQKMKYLIYLSMGFHISWSIFTSIYIMDVCMATYGNNTVQDFEFLENSKLTNRHFDSKNIWWSILLLVITGIVMLKEIFEFVATPKVGTYWRQFENKGQLALILSIYVLLIFCKFLPIWLDFIMSVMAVFTAWLLALGQLNKHPSLGLYMEMLMKVSKSFLKFFISFFPILISFSCVFRMLMPTMIQFYLWPPWGLVKIVTMLTGEINFDEIFEEDVDAVMVTKNIFILAFITIVAIVLQNLLVGLVVSDMQSLTKKARENSLKTQLEQMFLMEAFIIKILAALPNISLAVQSGSLSELENYLYDNAPDNILNSLMKKEEARCMMLVTVKVASELVTLLLNWYLRRKPEADNSFVDKKDNSGNTALHYAVQRRNRKAVHELLKCGADVNIKNNAGEEAITPIYELFPDTIITLLDGPNSIEFVEDEDEPSERDLKIKCNFSVITGIGNDSREVYETYMLSNVFRLDKDIYIMNVFMSTYENNTEEKFNESLKQSNVVNPHFNSANIGCSSSLLVLTTILALKEIFECRSTPKMGHTGDNGKIRGSGPSFCSFTCGHILHYPSRLAGLHHFYPWLLVLGQLNKHPSLGLYMEMLMKVSKSFMKFFLSFSPILIAFAFVFRMLLPSEEKFHLWPPWGIVKIVAMLTGEINFDETFEANVFVVMLAKNVLLLAFITIVAIVLQNLLIGLVVSDMQSLTEKAREKSLSTQLEQMFLMEAFIIQILAWFPNVRPIEELWRVTRSRAPSSLLPISVFKCVWRKVMRSQSENLISNSDEPHIVTKRMKDFNKQSRLRLRELRKKRNMPNEKKTN</sequence>
<feature type="transmembrane region" description="Helical" evidence="13">
    <location>
        <begin position="176"/>
        <end position="195"/>
    </location>
</feature>
<evidence type="ECO:0000256" key="6">
    <source>
        <dbReference type="ARBA" id="ARBA00022989"/>
    </source>
</evidence>
<evidence type="ECO:0000256" key="1">
    <source>
        <dbReference type="ARBA" id="ARBA00004141"/>
    </source>
</evidence>
<accession>A0A1D2M5F7</accession>
<keyword evidence="11" id="KW-0407">Ion channel</keyword>
<keyword evidence="4 13" id="KW-0812">Transmembrane</keyword>
<feature type="transmembrane region" description="Helical" evidence="13">
    <location>
        <begin position="716"/>
        <end position="738"/>
    </location>
</feature>
<reference evidence="15 16" key="1">
    <citation type="journal article" date="2016" name="Genome Biol. Evol.">
        <title>Gene Family Evolution Reflects Adaptation to Soil Environmental Stressors in the Genome of the Collembolan Orchesella cincta.</title>
        <authorList>
            <person name="Faddeeva-Vakhrusheva A."/>
            <person name="Derks M.F."/>
            <person name="Anvar S.Y."/>
            <person name="Agamennone V."/>
            <person name="Suring W."/>
            <person name="Smit S."/>
            <person name="van Straalen N.M."/>
            <person name="Roelofs D."/>
        </authorList>
    </citation>
    <scope>NUCLEOTIDE SEQUENCE [LARGE SCALE GENOMIC DNA]</scope>
    <source>
        <tissue evidence="15">Mixed pool</tissue>
    </source>
</reference>
<dbReference type="STRING" id="48709.A0A1D2M5F7"/>
<feature type="transmembrane region" description="Helical" evidence="13">
    <location>
        <begin position="122"/>
        <end position="143"/>
    </location>
</feature>
<dbReference type="InterPro" id="IPR005821">
    <property type="entry name" value="Ion_trans_dom"/>
</dbReference>
<dbReference type="PROSITE" id="PS50088">
    <property type="entry name" value="ANK_REPEAT"/>
    <property type="match status" value="2"/>
</dbReference>
<feature type="transmembrane region" description="Helical" evidence="13">
    <location>
        <begin position="239"/>
        <end position="256"/>
    </location>
</feature>
<dbReference type="OMA" id="HYATHYR"/>
<feature type="transmembrane region" description="Helical" evidence="13">
    <location>
        <begin position="782"/>
        <end position="805"/>
    </location>
</feature>
<dbReference type="Gene3D" id="1.25.40.20">
    <property type="entry name" value="Ankyrin repeat-containing domain"/>
    <property type="match status" value="2"/>
</dbReference>
<organism evidence="15 16">
    <name type="scientific">Orchesella cincta</name>
    <name type="common">Springtail</name>
    <name type="synonym">Podura cincta</name>
    <dbReference type="NCBI Taxonomy" id="48709"/>
    <lineage>
        <taxon>Eukaryota</taxon>
        <taxon>Metazoa</taxon>
        <taxon>Ecdysozoa</taxon>
        <taxon>Arthropoda</taxon>
        <taxon>Hexapoda</taxon>
        <taxon>Collembola</taxon>
        <taxon>Entomobryomorpha</taxon>
        <taxon>Entomobryoidea</taxon>
        <taxon>Orchesellidae</taxon>
        <taxon>Orchesellinae</taxon>
        <taxon>Orchesella</taxon>
    </lineage>
</organism>
<gene>
    <name evidence="15" type="ORF">Ocin01_18476</name>
</gene>
<dbReference type="Pfam" id="PF00023">
    <property type="entry name" value="Ank"/>
    <property type="match status" value="1"/>
</dbReference>
<comment type="caution">
    <text evidence="15">The sequence shown here is derived from an EMBL/GenBank/DDBJ whole genome shotgun (WGS) entry which is preliminary data.</text>
</comment>
<evidence type="ECO:0000313" key="16">
    <source>
        <dbReference type="Proteomes" id="UP000094527"/>
    </source>
</evidence>
<protein>
    <submittedName>
        <fullName evidence="15">Transient receptor potential channel pyrexia</fullName>
    </submittedName>
</protein>
<keyword evidence="3" id="KW-0716">Sensory transduction</keyword>
<evidence type="ECO:0000256" key="4">
    <source>
        <dbReference type="ARBA" id="ARBA00022692"/>
    </source>
</evidence>
<dbReference type="AlphaFoldDB" id="A0A1D2M5F7"/>
<dbReference type="Pfam" id="PF00520">
    <property type="entry name" value="Ion_trans"/>
    <property type="match status" value="2"/>
</dbReference>
<keyword evidence="10" id="KW-0325">Glycoprotein</keyword>
<keyword evidence="7 12" id="KW-0040">ANK repeat</keyword>
<dbReference type="OrthoDB" id="7464126at2759"/>
<dbReference type="GO" id="GO:0034703">
    <property type="term" value="C:cation channel complex"/>
    <property type="evidence" value="ECO:0007669"/>
    <property type="project" value="UniProtKB-ARBA"/>
</dbReference>
<dbReference type="SUPFAM" id="SSF48403">
    <property type="entry name" value="Ankyrin repeat"/>
    <property type="match status" value="1"/>
</dbReference>
<evidence type="ECO:0000256" key="5">
    <source>
        <dbReference type="ARBA" id="ARBA00022737"/>
    </source>
</evidence>
<evidence type="ECO:0000256" key="13">
    <source>
        <dbReference type="SAM" id="Phobius"/>
    </source>
</evidence>
<keyword evidence="16" id="KW-1185">Reference proteome</keyword>
<dbReference type="Proteomes" id="UP000094527">
    <property type="component" value="Unassembled WGS sequence"/>
</dbReference>
<keyword evidence="2" id="KW-0813">Transport</keyword>
<evidence type="ECO:0000313" key="15">
    <source>
        <dbReference type="EMBL" id="ODM88205.1"/>
    </source>
</evidence>
<keyword evidence="6 13" id="KW-1133">Transmembrane helix</keyword>
<evidence type="ECO:0000256" key="2">
    <source>
        <dbReference type="ARBA" id="ARBA00022448"/>
    </source>
</evidence>
<evidence type="ECO:0000256" key="7">
    <source>
        <dbReference type="ARBA" id="ARBA00023043"/>
    </source>
</evidence>